<protein>
    <submittedName>
        <fullName evidence="2">Oligopeptide permease ABC transporter membrane protein</fullName>
    </submittedName>
</protein>
<organism evidence="2">
    <name type="scientific">mine drainage metagenome</name>
    <dbReference type="NCBI Taxonomy" id="410659"/>
    <lineage>
        <taxon>unclassified sequences</taxon>
        <taxon>metagenomes</taxon>
        <taxon>ecological metagenomes</taxon>
    </lineage>
</organism>
<gene>
    <name evidence="2" type="ORF">B2A_01436</name>
</gene>
<dbReference type="AlphaFoldDB" id="T1AYZ5"/>
<feature type="transmembrane region" description="Helical" evidence="1">
    <location>
        <begin position="50"/>
        <end position="71"/>
    </location>
</feature>
<keyword evidence="1" id="KW-0472">Membrane</keyword>
<name>T1AYZ5_9ZZZZ</name>
<reference evidence="2" key="2">
    <citation type="journal article" date="2014" name="ISME J.">
        <title>Microbial stratification in low pH oxic and suboxic macroscopic growths along an acid mine drainage.</title>
        <authorList>
            <person name="Mendez-Garcia C."/>
            <person name="Mesa V."/>
            <person name="Sprenger R.R."/>
            <person name="Richter M."/>
            <person name="Diez M.S."/>
            <person name="Solano J."/>
            <person name="Bargiela R."/>
            <person name="Golyshina O.V."/>
            <person name="Manteca A."/>
            <person name="Ramos J.L."/>
            <person name="Gallego J.R."/>
            <person name="Llorente I."/>
            <person name="Martins Dos Santos V.A."/>
            <person name="Jensen O.N."/>
            <person name="Pelaez A.I."/>
            <person name="Sanchez J."/>
            <person name="Ferrer M."/>
        </authorList>
    </citation>
    <scope>NUCLEOTIDE SEQUENCE</scope>
</reference>
<feature type="non-terminal residue" evidence="2">
    <location>
        <position position="100"/>
    </location>
</feature>
<dbReference type="EMBL" id="AUZZ01001056">
    <property type="protein sequence ID" value="EQD65811.1"/>
    <property type="molecule type" value="Genomic_DNA"/>
</dbReference>
<feature type="non-terminal residue" evidence="2">
    <location>
        <position position="1"/>
    </location>
</feature>
<reference evidence="2" key="1">
    <citation type="submission" date="2013-08" db="EMBL/GenBank/DDBJ databases">
        <authorList>
            <person name="Mendez C."/>
            <person name="Richter M."/>
            <person name="Ferrer M."/>
            <person name="Sanchez J."/>
        </authorList>
    </citation>
    <scope>NUCLEOTIDE SEQUENCE</scope>
</reference>
<keyword evidence="1" id="KW-0812">Transmembrane</keyword>
<evidence type="ECO:0000313" key="2">
    <source>
        <dbReference type="EMBL" id="EQD65811.1"/>
    </source>
</evidence>
<evidence type="ECO:0000256" key="1">
    <source>
        <dbReference type="SAM" id="Phobius"/>
    </source>
</evidence>
<keyword evidence="1" id="KW-1133">Transmembrane helix</keyword>
<proteinExistence type="predicted"/>
<comment type="caution">
    <text evidence="2">The sequence shown here is derived from an EMBL/GenBank/DDBJ whole genome shotgun (WGS) entry which is preliminary data.</text>
</comment>
<sequence>PLYFYDSNQLVKPYVAGVEPNCDGSAPGALHLDPGARGAAAMIRFLLRRLAWAIPTLWVIVTLSFFMLRAAPGGPFTEARRLPPQVMANLERMYHLNEPV</sequence>
<accession>T1AYZ5</accession>